<evidence type="ECO:0000313" key="1">
    <source>
        <dbReference type="EMBL" id="GGD70599.1"/>
    </source>
</evidence>
<dbReference type="Proteomes" id="UP000597138">
    <property type="component" value="Unassembled WGS sequence"/>
</dbReference>
<proteinExistence type="predicted"/>
<name>A0ABQ1RHH3_9BURK</name>
<reference evidence="2" key="1">
    <citation type="journal article" date="2019" name="Int. J. Syst. Evol. Microbiol.">
        <title>The Global Catalogue of Microorganisms (GCM) 10K type strain sequencing project: providing services to taxonomists for standard genome sequencing and annotation.</title>
        <authorList>
            <consortium name="The Broad Institute Genomics Platform"/>
            <consortium name="The Broad Institute Genome Sequencing Center for Infectious Disease"/>
            <person name="Wu L."/>
            <person name="Ma J."/>
        </authorList>
    </citation>
    <scope>NUCLEOTIDE SEQUENCE [LARGE SCALE GENOMIC DNA]</scope>
    <source>
        <strain evidence="2">CGMCC 1.11013</strain>
    </source>
</reference>
<accession>A0ABQ1RHH3</accession>
<dbReference type="EMBL" id="BMEG01000004">
    <property type="protein sequence ID" value="GGD70599.1"/>
    <property type="molecule type" value="Genomic_DNA"/>
</dbReference>
<protein>
    <submittedName>
        <fullName evidence="1">Uncharacterized protein</fullName>
    </submittedName>
</protein>
<evidence type="ECO:0000313" key="2">
    <source>
        <dbReference type="Proteomes" id="UP000597138"/>
    </source>
</evidence>
<sequence length="76" mass="8014">MSTPDATVITRGNCVNAGMPALSGAARAPCSAKKRAMRSIDAPPCVEWLSRTNALPSRHSVASRRTGTVGFLKETE</sequence>
<gene>
    <name evidence="1" type="ORF">GCM10010985_26350</name>
</gene>
<keyword evidence="2" id="KW-1185">Reference proteome</keyword>
<comment type="caution">
    <text evidence="1">The sequence shown here is derived from an EMBL/GenBank/DDBJ whole genome shotgun (WGS) entry which is preliminary data.</text>
</comment>
<organism evidence="1 2">
    <name type="scientific">Caballeronia grimmiae</name>
    <dbReference type="NCBI Taxonomy" id="1071679"/>
    <lineage>
        <taxon>Bacteria</taxon>
        <taxon>Pseudomonadati</taxon>
        <taxon>Pseudomonadota</taxon>
        <taxon>Betaproteobacteria</taxon>
        <taxon>Burkholderiales</taxon>
        <taxon>Burkholderiaceae</taxon>
        <taxon>Caballeronia</taxon>
    </lineage>
</organism>